<dbReference type="Pfam" id="PF01580">
    <property type="entry name" value="FtsK_SpoIIIE"/>
    <property type="match status" value="2"/>
</dbReference>
<dbReference type="SUPFAM" id="SSF49879">
    <property type="entry name" value="SMAD/FHA domain"/>
    <property type="match status" value="1"/>
</dbReference>
<proteinExistence type="predicted"/>
<name>A0A7Y9S885_9MICC</name>
<keyword evidence="3 4" id="KW-0067">ATP-binding</keyword>
<dbReference type="InterPro" id="IPR000253">
    <property type="entry name" value="FHA_dom"/>
</dbReference>
<dbReference type="InterPro" id="IPR008984">
    <property type="entry name" value="SMAD_FHA_dom_sf"/>
</dbReference>
<keyword evidence="5" id="KW-1133">Transmembrane helix</keyword>
<dbReference type="Gene3D" id="2.60.200.20">
    <property type="match status" value="1"/>
</dbReference>
<dbReference type="PANTHER" id="PTHR22683">
    <property type="entry name" value="SPORULATION PROTEIN RELATED"/>
    <property type="match status" value="1"/>
</dbReference>
<keyword evidence="5" id="KW-0812">Transmembrane</keyword>
<dbReference type="RefSeq" id="WP_179390249.1">
    <property type="nucleotide sequence ID" value="NZ_JACBYQ010000002.1"/>
</dbReference>
<feature type="binding site" evidence="4">
    <location>
        <begin position="701"/>
        <end position="708"/>
    </location>
    <ligand>
        <name>ATP</name>
        <dbReference type="ChEBI" id="CHEBI:30616"/>
    </ligand>
</feature>
<evidence type="ECO:0000259" key="6">
    <source>
        <dbReference type="PROSITE" id="PS50006"/>
    </source>
</evidence>
<feature type="domain" description="FtsK" evidence="7">
    <location>
        <begin position="683"/>
        <end position="871"/>
    </location>
</feature>
<evidence type="ECO:0000313" key="9">
    <source>
        <dbReference type="Proteomes" id="UP000521748"/>
    </source>
</evidence>
<dbReference type="InterPro" id="IPR032030">
    <property type="entry name" value="YscD_cytoplasmic_dom"/>
</dbReference>
<protein>
    <submittedName>
        <fullName evidence="8">S-DNA-T family DNA segregation ATPase FtsK/SpoIIIE</fullName>
    </submittedName>
</protein>
<dbReference type="InterPro" id="IPR002543">
    <property type="entry name" value="FtsK_dom"/>
</dbReference>
<evidence type="ECO:0000256" key="4">
    <source>
        <dbReference type="PROSITE-ProRule" id="PRU00289"/>
    </source>
</evidence>
<dbReference type="GO" id="GO:0005524">
    <property type="term" value="F:ATP binding"/>
    <property type="evidence" value="ECO:0007669"/>
    <property type="project" value="UniProtKB-UniRule"/>
</dbReference>
<dbReference type="PROSITE" id="PS50006">
    <property type="entry name" value="FHA_DOMAIN"/>
    <property type="match status" value="1"/>
</dbReference>
<comment type="caution">
    <text evidence="8">The sequence shown here is derived from an EMBL/GenBank/DDBJ whole genome shotgun (WGS) entry which is preliminary data.</text>
</comment>
<sequence length="1482" mass="158466">MRIRLTLRRDPEPAKDLAVTVDGLATVGDIAAELFSADPSRQGSPVPQNLSLLVEDSPMAGGSVKGRALDPTGNLMESGLRPGSTISLTQVSENFSTPGQNRGPAAATLRVVAGPDVGREFSLPVGTSYIGRDRDADVRLGDPMMSKRHARVTVGETIEIVDTNSANGLTMEGLAVSRVVLGPNDEITLGDSTLSIVALGGSGGSSPTSPLVEFNRSPRVVPRFGPDDQLIPEGPQRPQPQRFPMVMMIAPVLMGGVMFAVTQNVFSLVFIFMMPLMLIASYVDQRVNAKKMLRLGTEAFYQNLEVFHGQMGQLQQLERAVRVAESPSVAETVDGIYKLGPLLWTHRPEHTGFMSLRFGLGRQPSRIPVKVPGSSNTVAEIQKVITQTKAEYEMIEAVPVVSQLRTSGALGLAGPREVLDDVARGMVLQVVGLHSPAELVVTAFTSAESRGRWSWLQWLPHVGSPHSPLGGDHLAAGPGAGGILLSKLEDLLAARGGSLAANSAQLRGAIEKNKQNEQIPAPVLPSILVIVEDDARVDRGRMARLAEHGADVGIHVIWLAGSVAGLPASCRDFMQIDGQNGTTTGQVRLGELSYPVSCESVDAELAVQLARMLAPVVDVSKPVDDDSDLPQSVSWATLAGIEIIESTSPIADRWKENNSVASTAVPNRKHQGSLRALVGSKGVEPMYLDLKTEGPHALVGGTTGAGKSEFLQAWVLGMAAAYSPDRLTFLFVDYKGGAAFADCVKLPHTVGLVTDLSQHLVRRALTSLRAELHYREHLFNRKKAKDLLAMEREADPETPPSLIIVVDEFAALAKEVPEFVDGVVDVAARGRSLGLHLILATQRPAGVIKDNLRANTNMRIALRMADVDDSQDILGDQMAAYFSPSIPGRGAAKTGPGRIQGFQTGYAGGWTTRIPQRPRIDIVEMDFGSGPQWEQELQQAPVEQDAGPNDIARVVDNISQAAIELGIKAPRKPWMEELATTYNFSLLPNPRTDERLLLGVVDDPANQAQPTVFYEPDRDGNMAIVGASGSGKSAALRTIAIAAAITPRGGPVQVYGIDAASNGLQMLEQLPHVGDVIAGDDHERVGRLLRYLREVVEKRTEAFSAVKAGSIAEYRRLANKPEEARIILLIDGLGAFRETYEFKTGMTQFETLQQIATDGRPMGVHVVVAGDSPKSLPPSLAASIQRRLALRMANTDDYLSMGVPRDVLNASSPPGRGLLEKQEVQLAIFGGNANLALQSRQVEKLAESMRRQGVPEAPGVLALPENIDLDVLPAGAPGTAIIGVDDFNLEPAGVATSGALMITGPPGAGRTTALVTLAEALKRSAPRTRRVYFGARKSAIASLGVWDEAFATPALVKEELERLTALTEQNADTVAFFIEGVTEFTDSAAEMDLATLIKGAIKTGQWVVGEAETSTWSAAWNLAGLFKAGRRGVLLNPGDTEGDTLMNTPLGRIRGNKFVAGRGYIVGRGKAFKVQIANTLDR</sequence>
<feature type="binding site" evidence="4">
    <location>
        <begin position="1026"/>
        <end position="1033"/>
    </location>
    <ligand>
        <name>ATP</name>
        <dbReference type="ChEBI" id="CHEBI:30616"/>
    </ligand>
</feature>
<dbReference type="InterPro" id="IPR027417">
    <property type="entry name" value="P-loop_NTPase"/>
</dbReference>
<feature type="transmembrane region" description="Helical" evidence="5">
    <location>
        <begin position="243"/>
        <end position="260"/>
    </location>
</feature>
<evidence type="ECO:0000256" key="2">
    <source>
        <dbReference type="ARBA" id="ARBA00022741"/>
    </source>
</evidence>
<keyword evidence="1" id="KW-0597">Phosphoprotein</keyword>
<keyword evidence="9" id="KW-1185">Reference proteome</keyword>
<evidence type="ECO:0000256" key="1">
    <source>
        <dbReference type="ARBA" id="ARBA00022553"/>
    </source>
</evidence>
<dbReference type="Pfam" id="PF16697">
    <property type="entry name" value="Yop-YscD_cpl"/>
    <property type="match status" value="1"/>
</dbReference>
<dbReference type="CDD" id="cd01127">
    <property type="entry name" value="TrwB_TraG_TraD_VirD4"/>
    <property type="match status" value="1"/>
</dbReference>
<dbReference type="Gene3D" id="3.40.50.300">
    <property type="entry name" value="P-loop containing nucleotide triphosphate hydrolases"/>
    <property type="match status" value="3"/>
</dbReference>
<evidence type="ECO:0000313" key="8">
    <source>
        <dbReference type="EMBL" id="NYE96619.1"/>
    </source>
</evidence>
<dbReference type="GO" id="GO:0003677">
    <property type="term" value="F:DNA binding"/>
    <property type="evidence" value="ECO:0007669"/>
    <property type="project" value="InterPro"/>
</dbReference>
<reference evidence="8 9" key="1">
    <citation type="submission" date="2020-07" db="EMBL/GenBank/DDBJ databases">
        <title>Sequencing the genomes of 1000 actinobacteria strains.</title>
        <authorList>
            <person name="Klenk H.-P."/>
        </authorList>
    </citation>
    <scope>NUCLEOTIDE SEQUENCE [LARGE SCALE GENOMIC DNA]</scope>
    <source>
        <strain evidence="8 9">DSM 102047</strain>
    </source>
</reference>
<evidence type="ECO:0000259" key="7">
    <source>
        <dbReference type="PROSITE" id="PS50901"/>
    </source>
</evidence>
<keyword evidence="5" id="KW-0472">Membrane</keyword>
<dbReference type="PROSITE" id="PS50901">
    <property type="entry name" value="FTSK"/>
    <property type="match status" value="2"/>
</dbReference>
<dbReference type="CDD" id="cd00060">
    <property type="entry name" value="FHA"/>
    <property type="match status" value="1"/>
</dbReference>
<dbReference type="SUPFAM" id="SSF52540">
    <property type="entry name" value="P-loop containing nucleoside triphosphate hydrolases"/>
    <property type="match status" value="3"/>
</dbReference>
<dbReference type="SMART" id="SM00382">
    <property type="entry name" value="AAA"/>
    <property type="match status" value="3"/>
</dbReference>
<dbReference type="Proteomes" id="UP000521748">
    <property type="component" value="Unassembled WGS sequence"/>
</dbReference>
<dbReference type="PANTHER" id="PTHR22683:SF1">
    <property type="entry name" value="TYPE VII SECRETION SYSTEM PROTEIN ESSC"/>
    <property type="match status" value="1"/>
</dbReference>
<organism evidence="8 9">
    <name type="scientific">Psychromicrobium silvestre</name>
    <dbReference type="NCBI Taxonomy" id="1645614"/>
    <lineage>
        <taxon>Bacteria</taxon>
        <taxon>Bacillati</taxon>
        <taxon>Actinomycetota</taxon>
        <taxon>Actinomycetes</taxon>
        <taxon>Micrococcales</taxon>
        <taxon>Micrococcaceae</taxon>
        <taxon>Psychromicrobium</taxon>
    </lineage>
</organism>
<evidence type="ECO:0000256" key="5">
    <source>
        <dbReference type="SAM" id="Phobius"/>
    </source>
</evidence>
<accession>A0A7Y9S885</accession>
<keyword evidence="2 4" id="KW-0547">Nucleotide-binding</keyword>
<feature type="domain" description="FHA" evidence="6">
    <location>
        <begin position="128"/>
        <end position="176"/>
    </location>
</feature>
<dbReference type="InterPro" id="IPR003593">
    <property type="entry name" value="AAA+_ATPase"/>
</dbReference>
<feature type="domain" description="FtsK" evidence="7">
    <location>
        <begin position="1008"/>
        <end position="1199"/>
    </location>
</feature>
<evidence type="ECO:0000256" key="3">
    <source>
        <dbReference type="ARBA" id="ARBA00022840"/>
    </source>
</evidence>
<dbReference type="InterPro" id="IPR050206">
    <property type="entry name" value="FtsK/SpoIIIE/SftA"/>
</dbReference>
<gene>
    <name evidence="8" type="ORF">FHU41_002869</name>
</gene>
<dbReference type="EMBL" id="JACBYQ010000002">
    <property type="protein sequence ID" value="NYE96619.1"/>
    <property type="molecule type" value="Genomic_DNA"/>
</dbReference>